<comment type="catalytic activity">
    <reaction evidence="6 7">
        <text>2 R'C(R)SH + O2 = R'C(R)S-S(R)CR' + H2O2</text>
        <dbReference type="Rhea" id="RHEA:17357"/>
        <dbReference type="ChEBI" id="CHEBI:15379"/>
        <dbReference type="ChEBI" id="CHEBI:16240"/>
        <dbReference type="ChEBI" id="CHEBI:16520"/>
        <dbReference type="ChEBI" id="CHEBI:17412"/>
        <dbReference type="EC" id="1.8.3.2"/>
    </reaction>
</comment>
<dbReference type="EMBL" id="MK072201">
    <property type="protein sequence ID" value="AYV79966.1"/>
    <property type="molecule type" value="Genomic_DNA"/>
</dbReference>
<keyword evidence="4 7" id="KW-0560">Oxidoreductase</keyword>
<dbReference type="GO" id="GO:0016972">
    <property type="term" value="F:thiol oxidase activity"/>
    <property type="evidence" value="ECO:0007669"/>
    <property type="project" value="UniProtKB-EC"/>
</dbReference>
<dbReference type="Gene3D" id="1.20.120.310">
    <property type="entry name" value="ERV/ALR sulfhydryl oxidase domain"/>
    <property type="match status" value="1"/>
</dbReference>
<keyword evidence="2 7" id="KW-0285">Flavoprotein</keyword>
<dbReference type="SUPFAM" id="SSF69000">
    <property type="entry name" value="FAD-dependent thiol oxidase"/>
    <property type="match status" value="1"/>
</dbReference>
<sequence length="226" mass="26798">MAAVYPIHPDAEYIKSARMLLTSYKKMLPCASCRESYITYISQPDTDIQSDEFYKSRDNFITLIYRIRNKVNKKVGLEYNITKNYFTCKLNKMCCIENNDVDSYINNLSEAPFIQESIKNLVLNYVYKNKHIINDYNPKYTKVLTAKLLEFIRNPNFDFNDKNFKLFYKRNQQCRTIINKIYDNMSCGDYGMLESFFKDKSAHVHLFYMGCSIIPLEDLIHVFKIK</sequence>
<proteinExistence type="predicted"/>
<evidence type="ECO:0000256" key="7">
    <source>
        <dbReference type="RuleBase" id="RU371123"/>
    </source>
</evidence>
<accession>A0A3G4ZYH1</accession>
<comment type="cofactor">
    <cofactor evidence="1 7">
        <name>FAD</name>
        <dbReference type="ChEBI" id="CHEBI:57692"/>
    </cofactor>
</comment>
<feature type="domain" description="ERV/ALR sulfhydryl oxidase" evidence="8">
    <location>
        <begin position="1"/>
        <end position="90"/>
    </location>
</feature>
<evidence type="ECO:0000259" key="8">
    <source>
        <dbReference type="PROSITE" id="PS51324"/>
    </source>
</evidence>
<reference evidence="9" key="1">
    <citation type="submission" date="2018-10" db="EMBL/GenBank/DDBJ databases">
        <title>Hidden diversity of soil giant viruses.</title>
        <authorList>
            <person name="Schulz F."/>
            <person name="Alteio L."/>
            <person name="Goudeau D."/>
            <person name="Ryan E.M."/>
            <person name="Malmstrom R.R."/>
            <person name="Blanchard J."/>
            <person name="Woyke T."/>
        </authorList>
    </citation>
    <scope>NUCLEOTIDE SEQUENCE</scope>
    <source>
        <strain evidence="9">GAV1</strain>
    </source>
</reference>
<evidence type="ECO:0000313" key="9">
    <source>
        <dbReference type="EMBL" id="AYV79966.1"/>
    </source>
</evidence>
<evidence type="ECO:0000256" key="2">
    <source>
        <dbReference type="ARBA" id="ARBA00022630"/>
    </source>
</evidence>
<keyword evidence="3 7" id="KW-0274">FAD</keyword>
<evidence type="ECO:0000256" key="3">
    <source>
        <dbReference type="ARBA" id="ARBA00022827"/>
    </source>
</evidence>
<protein>
    <recommendedName>
        <fullName evidence="7">Sulfhydryl oxidase</fullName>
        <ecNumber evidence="7">1.8.3.2</ecNumber>
    </recommendedName>
</protein>
<dbReference type="InterPro" id="IPR036774">
    <property type="entry name" value="ERV/ALR_sulphydryl_oxid_sf"/>
</dbReference>
<keyword evidence="5" id="KW-1015">Disulfide bond</keyword>
<name>A0A3G4ZYH1_9VIRU</name>
<dbReference type="InterPro" id="IPR017905">
    <property type="entry name" value="ERV/ALR_sulphydryl_oxidase"/>
</dbReference>
<dbReference type="EC" id="1.8.3.2" evidence="7"/>
<evidence type="ECO:0000256" key="1">
    <source>
        <dbReference type="ARBA" id="ARBA00001974"/>
    </source>
</evidence>
<evidence type="ECO:0000256" key="4">
    <source>
        <dbReference type="ARBA" id="ARBA00023002"/>
    </source>
</evidence>
<evidence type="ECO:0000256" key="6">
    <source>
        <dbReference type="ARBA" id="ARBA00048864"/>
    </source>
</evidence>
<gene>
    <name evidence="9" type="ORF">Gaeavirus3_20</name>
</gene>
<dbReference type="Pfam" id="PF04777">
    <property type="entry name" value="Evr1_Alr"/>
    <property type="match status" value="1"/>
</dbReference>
<evidence type="ECO:0000256" key="5">
    <source>
        <dbReference type="ARBA" id="ARBA00023157"/>
    </source>
</evidence>
<dbReference type="PROSITE" id="PS51324">
    <property type="entry name" value="ERV_ALR"/>
    <property type="match status" value="1"/>
</dbReference>
<organism evidence="9">
    <name type="scientific">Gaeavirus sp</name>
    <dbReference type="NCBI Taxonomy" id="2487767"/>
    <lineage>
        <taxon>Viruses</taxon>
        <taxon>Varidnaviria</taxon>
        <taxon>Bamfordvirae</taxon>
        <taxon>Nucleocytoviricota</taxon>
        <taxon>Megaviricetes</taxon>
        <taxon>Imitervirales</taxon>
        <taxon>Mimiviridae</taxon>
        <taxon>Klosneuvirinae</taxon>
    </lineage>
</organism>